<dbReference type="Gene3D" id="3.30.160.60">
    <property type="entry name" value="Classic Zinc Finger"/>
    <property type="match status" value="7"/>
</dbReference>
<feature type="domain" description="C2H2-type" evidence="9">
    <location>
        <begin position="433"/>
        <end position="460"/>
    </location>
</feature>
<feature type="domain" description="C2H2-type" evidence="9">
    <location>
        <begin position="545"/>
        <end position="572"/>
    </location>
</feature>
<feature type="domain" description="C2H2-type" evidence="9">
    <location>
        <begin position="489"/>
        <end position="516"/>
    </location>
</feature>
<evidence type="ECO:0000256" key="4">
    <source>
        <dbReference type="ARBA" id="ARBA00022771"/>
    </source>
</evidence>
<keyword evidence="3" id="KW-0677">Repeat</keyword>
<dbReference type="GO" id="GO:0003677">
    <property type="term" value="F:DNA binding"/>
    <property type="evidence" value="ECO:0007669"/>
    <property type="project" value="UniProtKB-KW"/>
</dbReference>
<feature type="region of interest" description="Disordered" evidence="8">
    <location>
        <begin position="362"/>
        <end position="392"/>
    </location>
</feature>
<evidence type="ECO:0000256" key="5">
    <source>
        <dbReference type="ARBA" id="ARBA00022833"/>
    </source>
</evidence>
<keyword evidence="10" id="KW-1185">Reference proteome</keyword>
<feature type="domain" description="C2H2-type" evidence="9">
    <location>
        <begin position="405"/>
        <end position="432"/>
    </location>
</feature>
<dbReference type="PROSITE" id="PS50157">
    <property type="entry name" value="ZINC_FINGER_C2H2_2"/>
    <property type="match status" value="9"/>
</dbReference>
<keyword evidence="4 7" id="KW-0863">Zinc-finger</keyword>
<feature type="domain" description="C2H2-type" evidence="9">
    <location>
        <begin position="517"/>
        <end position="544"/>
    </location>
</feature>
<dbReference type="PANTHER" id="PTHR16515:SF66">
    <property type="entry name" value="C2H2-TYPE DOMAIN-CONTAINING PROTEIN"/>
    <property type="match status" value="1"/>
</dbReference>
<dbReference type="FunFam" id="3.30.160.60:FF:000100">
    <property type="entry name" value="Zinc finger 45-like"/>
    <property type="match status" value="1"/>
</dbReference>
<dbReference type="Pfam" id="PF00096">
    <property type="entry name" value="zf-C2H2"/>
    <property type="match status" value="4"/>
</dbReference>
<evidence type="ECO:0000313" key="11">
    <source>
        <dbReference type="RefSeq" id="XP_015609836.1"/>
    </source>
</evidence>
<dbReference type="FunFam" id="3.30.160.60:FF:000340">
    <property type="entry name" value="zinc finger protein 473 isoform X1"/>
    <property type="match status" value="1"/>
</dbReference>
<feature type="compositionally biased region" description="Basic and acidic residues" evidence="8">
    <location>
        <begin position="362"/>
        <end position="387"/>
    </location>
</feature>
<comment type="subcellular location">
    <subcellularLocation>
        <location evidence="1">Nucleus</location>
    </subcellularLocation>
</comment>
<dbReference type="GO" id="GO:0010468">
    <property type="term" value="P:regulation of gene expression"/>
    <property type="evidence" value="ECO:0007669"/>
    <property type="project" value="TreeGrafter"/>
</dbReference>
<evidence type="ECO:0000259" key="9">
    <source>
        <dbReference type="PROSITE" id="PS50157"/>
    </source>
</evidence>
<dbReference type="KEGG" id="ccin:107274813"/>
<sequence length="708" mass="81569">MTTPKLICLVCELNLEDTSCTNVFYTSMPRNGELLASFVQRVLQSTESGLRSSYVCSRCHHLFQMLEQAQWTVANIRCEILKVYNSDSEKKLQSNSSCEEIVTQDKIFLESLVEDKLDINATLHSEPNVSDLSTFTQEPQQTSEQHVAIVDDQLIKESEETFARVINESSLQKHLQDTLILTHEIQNSNSDKLKRLNTDNNKKSIEKEFLNNNHTNSFDSKEDDFHTFKESSNLLIDKKSILSRHEKMALYNKQCRTCSRLFKSATDLKIHIIKHGGSRPYYCEKCRERFESISLANIHAMDIHVNEKDIIVIATEPCQGETIDFTQDDCIFPEEVLRMSEMEEQDDFEWKESSESLTEVKENAESLKRNDSTLDQESAKQRSEYRKASRKSGRISKYSLKPLNHLCPTCGKKWRTSAELKTHMKSHSSLRPYMCEKCGQAYKHRHALEIHVGMHNGINPFQCSFCNKCFTQKGALMRHLPIHTGETPYQCELCGKRFVHHTSYNMHALSHTGQKSYRCHVCDLSLLSTSHLKRHMRVHTGEKPYSCSLCGKRFAERYNLFAHQKIHDPAEITAKEAKKMQYKCELCSAQFDKRQKLQDHAKLHTKSDSDVERIDTHKILELTRFYTGQNQESMKEGGDWSQDCYSKAERIPVLAKVNQNHVPLTQIGTNSYNLAVDNHRTLLGIEYDRNLLENISTANQVPTGSTEI</sequence>
<protein>
    <submittedName>
        <fullName evidence="11">Zinc finger protein 880 isoform X1</fullName>
    </submittedName>
</protein>
<dbReference type="SUPFAM" id="SSF57667">
    <property type="entry name" value="beta-beta-alpha zinc fingers"/>
    <property type="match status" value="4"/>
</dbReference>
<feature type="domain" description="C2H2-type" evidence="9">
    <location>
        <begin position="582"/>
        <end position="609"/>
    </location>
</feature>
<feature type="domain" description="C2H2-type" evidence="9">
    <location>
        <begin position="461"/>
        <end position="488"/>
    </location>
</feature>
<reference evidence="11" key="1">
    <citation type="submission" date="2025-08" db="UniProtKB">
        <authorList>
            <consortium name="RefSeq"/>
        </authorList>
    </citation>
    <scope>IDENTIFICATION</scope>
</reference>
<evidence type="ECO:0000256" key="1">
    <source>
        <dbReference type="ARBA" id="ARBA00004123"/>
    </source>
</evidence>
<dbReference type="GO" id="GO:0005634">
    <property type="term" value="C:nucleus"/>
    <property type="evidence" value="ECO:0007669"/>
    <property type="project" value="UniProtKB-SubCell"/>
</dbReference>
<evidence type="ECO:0000256" key="6">
    <source>
        <dbReference type="ARBA" id="ARBA00023242"/>
    </source>
</evidence>
<accession>A0AAJ7FV41</accession>
<dbReference type="GeneID" id="107274813"/>
<dbReference type="GO" id="GO:0048598">
    <property type="term" value="P:embryonic morphogenesis"/>
    <property type="evidence" value="ECO:0007669"/>
    <property type="project" value="UniProtKB-ARBA"/>
</dbReference>
<dbReference type="FunFam" id="3.30.160.60:FF:000624">
    <property type="entry name" value="zinc finger protein 697"/>
    <property type="match status" value="1"/>
</dbReference>
<dbReference type="RefSeq" id="XP_015609836.1">
    <property type="nucleotide sequence ID" value="XM_015754350.2"/>
</dbReference>
<keyword evidence="5" id="KW-0862">Zinc</keyword>
<feature type="domain" description="C2H2-type" evidence="9">
    <location>
        <begin position="281"/>
        <end position="309"/>
    </location>
</feature>
<dbReference type="InterPro" id="IPR013087">
    <property type="entry name" value="Znf_C2H2_type"/>
</dbReference>
<proteinExistence type="predicted"/>
<dbReference type="PROSITE" id="PS00028">
    <property type="entry name" value="ZINC_FINGER_C2H2_1"/>
    <property type="match status" value="9"/>
</dbReference>
<dbReference type="InterPro" id="IPR050331">
    <property type="entry name" value="Zinc_finger"/>
</dbReference>
<evidence type="ECO:0000256" key="3">
    <source>
        <dbReference type="ARBA" id="ARBA00022737"/>
    </source>
</evidence>
<keyword evidence="6" id="KW-0539">Nucleus</keyword>
<dbReference type="AlphaFoldDB" id="A0AAJ7FV41"/>
<evidence type="ECO:0000313" key="10">
    <source>
        <dbReference type="Proteomes" id="UP000694920"/>
    </source>
</evidence>
<evidence type="ECO:0000256" key="7">
    <source>
        <dbReference type="PROSITE-ProRule" id="PRU00042"/>
    </source>
</evidence>
<evidence type="ECO:0000256" key="8">
    <source>
        <dbReference type="SAM" id="MobiDB-lite"/>
    </source>
</evidence>
<feature type="domain" description="C2H2-type" evidence="9">
    <location>
        <begin position="253"/>
        <end position="280"/>
    </location>
</feature>
<dbReference type="Proteomes" id="UP000694920">
    <property type="component" value="Unplaced"/>
</dbReference>
<dbReference type="InterPro" id="IPR036236">
    <property type="entry name" value="Znf_C2H2_sf"/>
</dbReference>
<name>A0AAJ7FV41_CEPCN</name>
<dbReference type="GO" id="GO:0008270">
    <property type="term" value="F:zinc ion binding"/>
    <property type="evidence" value="ECO:0007669"/>
    <property type="project" value="UniProtKB-KW"/>
</dbReference>
<organism evidence="10 11">
    <name type="scientific">Cephus cinctus</name>
    <name type="common">Wheat stem sawfly</name>
    <dbReference type="NCBI Taxonomy" id="211228"/>
    <lineage>
        <taxon>Eukaryota</taxon>
        <taxon>Metazoa</taxon>
        <taxon>Ecdysozoa</taxon>
        <taxon>Arthropoda</taxon>
        <taxon>Hexapoda</taxon>
        <taxon>Insecta</taxon>
        <taxon>Pterygota</taxon>
        <taxon>Neoptera</taxon>
        <taxon>Endopterygota</taxon>
        <taxon>Hymenoptera</taxon>
        <taxon>Cephoidea</taxon>
        <taxon>Cephidae</taxon>
        <taxon>Cephus</taxon>
    </lineage>
</organism>
<evidence type="ECO:0000256" key="2">
    <source>
        <dbReference type="ARBA" id="ARBA00022723"/>
    </source>
</evidence>
<dbReference type="PANTHER" id="PTHR16515">
    <property type="entry name" value="PR DOMAIN ZINC FINGER PROTEIN"/>
    <property type="match status" value="1"/>
</dbReference>
<keyword evidence="2" id="KW-0479">Metal-binding</keyword>
<dbReference type="FunFam" id="3.30.160.60:FF:000358">
    <property type="entry name" value="zinc finger protein 24"/>
    <property type="match status" value="1"/>
</dbReference>
<dbReference type="SMART" id="SM00355">
    <property type="entry name" value="ZnF_C2H2"/>
    <property type="match status" value="9"/>
</dbReference>
<gene>
    <name evidence="11" type="primary">LOC107274813</name>
</gene>